<dbReference type="Proteomes" id="UP000460949">
    <property type="component" value="Unassembled WGS sequence"/>
</dbReference>
<evidence type="ECO:0000313" key="3">
    <source>
        <dbReference type="Proteomes" id="UP000460949"/>
    </source>
</evidence>
<gene>
    <name evidence="2" type="ORF">GLW04_12695</name>
</gene>
<protein>
    <recommendedName>
        <fullName evidence="4">Lipoprotein</fullName>
    </recommendedName>
</protein>
<feature type="signal peptide" evidence="1">
    <location>
        <begin position="1"/>
        <end position="19"/>
    </location>
</feature>
<proteinExistence type="predicted"/>
<evidence type="ECO:0000313" key="2">
    <source>
        <dbReference type="EMBL" id="MYL20752.1"/>
    </source>
</evidence>
<dbReference type="RefSeq" id="WP_160837843.1">
    <property type="nucleotide sequence ID" value="NZ_WMET01000003.1"/>
</dbReference>
<organism evidence="2 3">
    <name type="scientific">Halobacillus litoralis</name>
    <dbReference type="NCBI Taxonomy" id="45668"/>
    <lineage>
        <taxon>Bacteria</taxon>
        <taxon>Bacillati</taxon>
        <taxon>Bacillota</taxon>
        <taxon>Bacilli</taxon>
        <taxon>Bacillales</taxon>
        <taxon>Bacillaceae</taxon>
        <taxon>Halobacillus</taxon>
    </lineage>
</organism>
<dbReference type="Gene3D" id="2.50.20.20">
    <property type="match status" value="1"/>
</dbReference>
<dbReference type="AlphaFoldDB" id="A0A845DWQ3"/>
<reference evidence="2 3" key="1">
    <citation type="submission" date="2019-11" db="EMBL/GenBank/DDBJ databases">
        <title>Genome sequences of 17 halophilic strains isolated from different environments.</title>
        <authorList>
            <person name="Furrow R.E."/>
        </authorList>
    </citation>
    <scope>NUCLEOTIDE SEQUENCE [LARGE SCALE GENOMIC DNA]</scope>
    <source>
        <strain evidence="2 3">22511_23_Filter</strain>
    </source>
</reference>
<name>A0A845DWQ3_9BACI</name>
<comment type="caution">
    <text evidence="2">The sequence shown here is derived from an EMBL/GenBank/DDBJ whole genome shotgun (WGS) entry which is preliminary data.</text>
</comment>
<keyword evidence="1" id="KW-0732">Signal</keyword>
<dbReference type="PROSITE" id="PS51257">
    <property type="entry name" value="PROKAR_LIPOPROTEIN"/>
    <property type="match status" value="1"/>
</dbReference>
<evidence type="ECO:0008006" key="4">
    <source>
        <dbReference type="Google" id="ProtNLM"/>
    </source>
</evidence>
<dbReference type="EMBL" id="WMET01000003">
    <property type="protein sequence ID" value="MYL20752.1"/>
    <property type="molecule type" value="Genomic_DNA"/>
</dbReference>
<sequence length="260" mass="28752">MFKRFSTYVLLLLTSTLTAGCGVTDWVSSNEMKPEDIIRSAQINMQQLESIRTEGTSVLEGNLLGSSFEYQMHTVSQSKLKKGSPVETYMETSMLGEGIPERTETIYFSDTQYGAYNPSTSSWDITDFNAEDQATVQLFLSSFDPSSSLNKYADSKIKQDLKIIGKEEVNGVSCIGISIETDADELIKDMTPALTAIAGESMNLAASIAGGMVKDINLEYWIGETDSLVYGMNLELTTPFGNYHSDVKVYDHNEPFELPK</sequence>
<feature type="chain" id="PRO_5039016426" description="Lipoprotein" evidence="1">
    <location>
        <begin position="20"/>
        <end position="260"/>
    </location>
</feature>
<evidence type="ECO:0000256" key="1">
    <source>
        <dbReference type="SAM" id="SignalP"/>
    </source>
</evidence>
<accession>A0A845DWQ3</accession>